<comment type="similarity">
    <text evidence="1">Belongs to the asaB hydroxylase/desaturase family.</text>
</comment>
<organism evidence="2 3">
    <name type="scientific">Psilocybe cf. subviscida</name>
    <dbReference type="NCBI Taxonomy" id="2480587"/>
    <lineage>
        <taxon>Eukaryota</taxon>
        <taxon>Fungi</taxon>
        <taxon>Dikarya</taxon>
        <taxon>Basidiomycota</taxon>
        <taxon>Agaricomycotina</taxon>
        <taxon>Agaricomycetes</taxon>
        <taxon>Agaricomycetidae</taxon>
        <taxon>Agaricales</taxon>
        <taxon>Agaricineae</taxon>
        <taxon>Strophariaceae</taxon>
        <taxon>Psilocybe</taxon>
    </lineage>
</organism>
<comment type="caution">
    <text evidence="2">The sequence shown here is derived from an EMBL/GenBank/DDBJ whole genome shotgun (WGS) entry which is preliminary data.</text>
</comment>
<evidence type="ECO:0008006" key="4">
    <source>
        <dbReference type="Google" id="ProtNLM"/>
    </source>
</evidence>
<dbReference type="InterPro" id="IPR044053">
    <property type="entry name" value="AsaB-like"/>
</dbReference>
<evidence type="ECO:0000313" key="2">
    <source>
        <dbReference type="EMBL" id="KAF5316289.1"/>
    </source>
</evidence>
<dbReference type="EMBL" id="JAACJJ010000042">
    <property type="protein sequence ID" value="KAF5316289.1"/>
    <property type="molecule type" value="Genomic_DNA"/>
</dbReference>
<sequence length="280" mass="31738">MDADIVYAGLDFFDRNNEGQLPFVCLAEDGSSEPYISYELKEQTVMIENIRGKEEAYTLDTSGFQFLRCSTQHSAIASKDEFEHLYISEAVEMTKRLTGARKIIPFEPVLRRHIHELDHITPQPVKFAHIDITSAAAASFAAALVRQSIPADEVEGLLKGRFQVINLWRPIAHAAVDRPLAVCDYRSIDAKEDLVTLQLRYLCSDRVGQYYLMKYNPLQKWKYLRGMNIDEVLLFKSYDSLDATGVARFSGHASFEDPTTPDGAPLRESAEVRMLVFYGD</sequence>
<dbReference type="PANTHER" id="PTHR34598">
    <property type="entry name" value="BLL6449 PROTEIN"/>
    <property type="match status" value="1"/>
</dbReference>
<dbReference type="GO" id="GO:0016491">
    <property type="term" value="F:oxidoreductase activity"/>
    <property type="evidence" value="ECO:0007669"/>
    <property type="project" value="InterPro"/>
</dbReference>
<reference evidence="2 3" key="1">
    <citation type="journal article" date="2020" name="ISME J.">
        <title>Uncovering the hidden diversity of litter-decomposition mechanisms in mushroom-forming fungi.</title>
        <authorList>
            <person name="Floudas D."/>
            <person name="Bentzer J."/>
            <person name="Ahren D."/>
            <person name="Johansson T."/>
            <person name="Persson P."/>
            <person name="Tunlid A."/>
        </authorList>
    </citation>
    <scope>NUCLEOTIDE SEQUENCE [LARGE SCALE GENOMIC DNA]</scope>
    <source>
        <strain evidence="2 3">CBS 101986</strain>
    </source>
</reference>
<dbReference type="NCBIfam" id="NF041278">
    <property type="entry name" value="CmcJ_NvfI_EfuI"/>
    <property type="match status" value="1"/>
</dbReference>
<accession>A0A8H5EXQ8</accession>
<proteinExistence type="inferred from homology"/>
<keyword evidence="3" id="KW-1185">Reference proteome</keyword>
<gene>
    <name evidence="2" type="ORF">D9619_006211</name>
</gene>
<evidence type="ECO:0000256" key="1">
    <source>
        <dbReference type="ARBA" id="ARBA00023604"/>
    </source>
</evidence>
<name>A0A8H5EXQ8_9AGAR</name>
<dbReference type="PANTHER" id="PTHR34598:SF3">
    <property type="entry name" value="OXIDOREDUCTASE AN1597"/>
    <property type="match status" value="1"/>
</dbReference>
<dbReference type="OrthoDB" id="412788at2759"/>
<evidence type="ECO:0000313" key="3">
    <source>
        <dbReference type="Proteomes" id="UP000567179"/>
    </source>
</evidence>
<dbReference type="Proteomes" id="UP000567179">
    <property type="component" value="Unassembled WGS sequence"/>
</dbReference>
<dbReference type="AlphaFoldDB" id="A0A8H5EXQ8"/>
<protein>
    <recommendedName>
        <fullName evidence="4">Methyltransferase</fullName>
    </recommendedName>
</protein>